<organism evidence="3 4">
    <name type="scientific">Mycena citricolor</name>
    <dbReference type="NCBI Taxonomy" id="2018698"/>
    <lineage>
        <taxon>Eukaryota</taxon>
        <taxon>Fungi</taxon>
        <taxon>Dikarya</taxon>
        <taxon>Basidiomycota</taxon>
        <taxon>Agaricomycotina</taxon>
        <taxon>Agaricomycetes</taxon>
        <taxon>Agaricomycetidae</taxon>
        <taxon>Agaricales</taxon>
        <taxon>Marasmiineae</taxon>
        <taxon>Mycenaceae</taxon>
        <taxon>Mycena</taxon>
    </lineage>
</organism>
<feature type="compositionally biased region" description="Polar residues" evidence="1">
    <location>
        <begin position="58"/>
        <end position="70"/>
    </location>
</feature>
<feature type="transmembrane region" description="Helical" evidence="2">
    <location>
        <begin position="18"/>
        <end position="39"/>
    </location>
</feature>
<dbReference type="EMBL" id="CAVNYO010000448">
    <property type="protein sequence ID" value="CAK5282205.1"/>
    <property type="molecule type" value="Genomic_DNA"/>
</dbReference>
<sequence length="70" mass="7709">SVQEHDSTSFELNTPARMVLHSIKALTLAATISLNLMVARCVTRPSHKMSNEADEPTQSELRQMTTHSAS</sequence>
<proteinExistence type="predicted"/>
<keyword evidence="2" id="KW-0812">Transmembrane</keyword>
<name>A0AAD2K6N8_9AGAR</name>
<comment type="caution">
    <text evidence="3">The sequence shown here is derived from an EMBL/GenBank/DDBJ whole genome shotgun (WGS) entry which is preliminary data.</text>
</comment>
<gene>
    <name evidence="3" type="ORF">MYCIT1_LOCUS33758</name>
</gene>
<evidence type="ECO:0000313" key="4">
    <source>
        <dbReference type="Proteomes" id="UP001295794"/>
    </source>
</evidence>
<feature type="non-terminal residue" evidence="3">
    <location>
        <position position="70"/>
    </location>
</feature>
<evidence type="ECO:0000256" key="2">
    <source>
        <dbReference type="SAM" id="Phobius"/>
    </source>
</evidence>
<feature type="region of interest" description="Disordered" evidence="1">
    <location>
        <begin position="45"/>
        <end position="70"/>
    </location>
</feature>
<evidence type="ECO:0000256" key="1">
    <source>
        <dbReference type="SAM" id="MobiDB-lite"/>
    </source>
</evidence>
<evidence type="ECO:0000313" key="3">
    <source>
        <dbReference type="EMBL" id="CAK5282205.1"/>
    </source>
</evidence>
<dbReference type="Proteomes" id="UP001295794">
    <property type="component" value="Unassembled WGS sequence"/>
</dbReference>
<protein>
    <submittedName>
        <fullName evidence="3">Uncharacterized protein</fullName>
    </submittedName>
</protein>
<reference evidence="3" key="1">
    <citation type="submission" date="2023-11" db="EMBL/GenBank/DDBJ databases">
        <authorList>
            <person name="De Vega J J."/>
            <person name="De Vega J J."/>
        </authorList>
    </citation>
    <scope>NUCLEOTIDE SEQUENCE</scope>
</reference>
<keyword evidence="4" id="KW-1185">Reference proteome</keyword>
<keyword evidence="2" id="KW-1133">Transmembrane helix</keyword>
<keyword evidence="2" id="KW-0472">Membrane</keyword>
<accession>A0AAD2K6N8</accession>
<dbReference type="AlphaFoldDB" id="A0AAD2K6N8"/>